<dbReference type="Gene3D" id="1.10.940.10">
    <property type="entry name" value="NusB-like"/>
    <property type="match status" value="1"/>
</dbReference>
<dbReference type="OrthoDB" id="9810297at2"/>
<dbReference type="InterPro" id="IPR029063">
    <property type="entry name" value="SAM-dependent_MTases_sf"/>
</dbReference>
<dbReference type="STRING" id="526222.Desal_0147"/>
<feature type="domain" description="SAM-dependent MTase RsmB/NOP-type" evidence="6">
    <location>
        <begin position="325"/>
        <end position="427"/>
    </location>
</feature>
<dbReference type="GO" id="GO:0001510">
    <property type="term" value="P:RNA methylation"/>
    <property type="evidence" value="ECO:0007669"/>
    <property type="project" value="InterPro"/>
</dbReference>
<dbReference type="GO" id="GO:0003723">
    <property type="term" value="F:RNA binding"/>
    <property type="evidence" value="ECO:0007669"/>
    <property type="project" value="UniProtKB-UniRule"/>
</dbReference>
<dbReference type="PRINTS" id="PR02008">
    <property type="entry name" value="RCMTFAMILY"/>
</dbReference>
<dbReference type="eggNOG" id="COG0144">
    <property type="taxonomic scope" value="Bacteria"/>
</dbReference>
<dbReference type="Pfam" id="PF01189">
    <property type="entry name" value="Methyltr_RsmB-F"/>
    <property type="match status" value="1"/>
</dbReference>
<dbReference type="AlphaFoldDB" id="C6BVK4"/>
<accession>C6BVK4</accession>
<dbReference type="PANTHER" id="PTHR22807">
    <property type="entry name" value="NOP2 YEAST -RELATED NOL1/NOP2/FMU SUN DOMAIN-CONTAINING"/>
    <property type="match status" value="1"/>
</dbReference>
<evidence type="ECO:0000313" key="8">
    <source>
        <dbReference type="Proteomes" id="UP000002601"/>
    </source>
</evidence>
<feature type="binding site" evidence="5">
    <location>
        <position position="327"/>
    </location>
    <ligand>
        <name>S-adenosyl-L-methionine</name>
        <dbReference type="ChEBI" id="CHEBI:59789"/>
    </ligand>
</feature>
<name>C6BVK4_MARSD</name>
<evidence type="ECO:0000256" key="3">
    <source>
        <dbReference type="ARBA" id="ARBA00022691"/>
    </source>
</evidence>
<keyword evidence="4 5" id="KW-0694">RNA-binding</keyword>
<comment type="caution">
    <text evidence="5">Lacks conserved residue(s) required for the propagation of feature annotation.</text>
</comment>
<keyword evidence="3 5" id="KW-0949">S-adenosyl-L-methionine</keyword>
<dbReference type="RefSeq" id="WP_012765744.1">
    <property type="nucleotide sequence ID" value="NC_012881.1"/>
</dbReference>
<organism evidence="7 8">
    <name type="scientific">Maridesulfovibrio salexigens (strain ATCC 14822 / DSM 2638 / NCIMB 8403 / VKM B-1763)</name>
    <name type="common">Desulfovibrio salexigens</name>
    <dbReference type="NCBI Taxonomy" id="526222"/>
    <lineage>
        <taxon>Bacteria</taxon>
        <taxon>Pseudomonadati</taxon>
        <taxon>Thermodesulfobacteriota</taxon>
        <taxon>Desulfovibrionia</taxon>
        <taxon>Desulfovibrionales</taxon>
        <taxon>Desulfovibrionaceae</taxon>
        <taxon>Maridesulfovibrio</taxon>
    </lineage>
</organism>
<evidence type="ECO:0000259" key="6">
    <source>
        <dbReference type="PROSITE" id="PS51686"/>
    </source>
</evidence>
<evidence type="ECO:0000256" key="1">
    <source>
        <dbReference type="ARBA" id="ARBA00022603"/>
    </source>
</evidence>
<dbReference type="InterPro" id="IPR023267">
    <property type="entry name" value="RCMT"/>
</dbReference>
<comment type="similarity">
    <text evidence="5">Belongs to the class I-like SAM-binding methyltransferase superfamily. RsmB/NOP family.</text>
</comment>
<dbReference type="Pfam" id="PF01029">
    <property type="entry name" value="NusB"/>
    <property type="match status" value="1"/>
</dbReference>
<dbReference type="EMBL" id="CP001649">
    <property type="protein sequence ID" value="ACS78218.1"/>
    <property type="molecule type" value="Genomic_DNA"/>
</dbReference>
<dbReference type="SUPFAM" id="SSF53335">
    <property type="entry name" value="S-adenosyl-L-methionine-dependent methyltransferases"/>
    <property type="match status" value="1"/>
</dbReference>
<dbReference type="GO" id="GO:0008173">
    <property type="term" value="F:RNA methyltransferase activity"/>
    <property type="evidence" value="ECO:0007669"/>
    <property type="project" value="InterPro"/>
</dbReference>
<evidence type="ECO:0000256" key="4">
    <source>
        <dbReference type="ARBA" id="ARBA00022884"/>
    </source>
</evidence>
<dbReference type="eggNOG" id="COG0781">
    <property type="taxonomic scope" value="Bacteria"/>
</dbReference>
<evidence type="ECO:0000256" key="2">
    <source>
        <dbReference type="ARBA" id="ARBA00022679"/>
    </source>
</evidence>
<dbReference type="PROSITE" id="PS51686">
    <property type="entry name" value="SAM_MT_RSMB_NOP"/>
    <property type="match status" value="1"/>
</dbReference>
<keyword evidence="8" id="KW-1185">Reference proteome</keyword>
<dbReference type="InterPro" id="IPR035926">
    <property type="entry name" value="NusB-like_sf"/>
</dbReference>
<dbReference type="GO" id="GO:0006355">
    <property type="term" value="P:regulation of DNA-templated transcription"/>
    <property type="evidence" value="ECO:0007669"/>
    <property type="project" value="InterPro"/>
</dbReference>
<dbReference type="Gene3D" id="3.40.50.150">
    <property type="entry name" value="Vaccinia Virus protein VP39"/>
    <property type="match status" value="1"/>
</dbReference>
<feature type="active site" description="Nucleophile" evidence="5">
    <location>
        <position position="380"/>
    </location>
</feature>
<evidence type="ECO:0000313" key="7">
    <source>
        <dbReference type="EMBL" id="ACS78218.1"/>
    </source>
</evidence>
<dbReference type="HOGENOM" id="CLU_005316_0_1_7"/>
<dbReference type="KEGG" id="dsa:Desal_0147"/>
<gene>
    <name evidence="7" type="ordered locus">Desal_0147</name>
</gene>
<dbReference type="PANTHER" id="PTHR22807:SF53">
    <property type="entry name" value="RIBOSOMAL RNA SMALL SUBUNIT METHYLTRANSFERASE B-RELATED"/>
    <property type="match status" value="1"/>
</dbReference>
<dbReference type="SUPFAM" id="SSF48013">
    <property type="entry name" value="NusB-like"/>
    <property type="match status" value="1"/>
</dbReference>
<dbReference type="InterPro" id="IPR006027">
    <property type="entry name" value="NusB_RsmB_TIM44"/>
</dbReference>
<reference evidence="7 8" key="1">
    <citation type="submission" date="2009-06" db="EMBL/GenBank/DDBJ databases">
        <title>Complete sequence of Desulfovibrio salexigens DSM 2638.</title>
        <authorList>
            <consortium name="US DOE Joint Genome Institute"/>
            <person name="Lucas S."/>
            <person name="Copeland A."/>
            <person name="Lapidus A."/>
            <person name="Glavina del Rio T."/>
            <person name="Tice H."/>
            <person name="Bruce D."/>
            <person name="Goodwin L."/>
            <person name="Pitluck S."/>
            <person name="Munk A.C."/>
            <person name="Brettin T."/>
            <person name="Detter J.C."/>
            <person name="Han C."/>
            <person name="Tapia R."/>
            <person name="Larimer F."/>
            <person name="Land M."/>
            <person name="Hauser L."/>
            <person name="Kyrpides N."/>
            <person name="Anderson I."/>
            <person name="Wall J.D."/>
            <person name="Arkin A.P."/>
            <person name="Dehal P."/>
            <person name="Chivian D."/>
            <person name="Giles B."/>
            <person name="Hazen T.C."/>
        </authorList>
    </citation>
    <scope>NUCLEOTIDE SEQUENCE [LARGE SCALE GENOMIC DNA]</scope>
    <source>
        <strain evidence="8">ATCC 14822 / DSM 2638 / NCIMB 8403 / VKM B-1763</strain>
    </source>
</reference>
<protein>
    <submittedName>
        <fullName evidence="7">NusB/RsmB/TIM44</fullName>
    </submittedName>
</protein>
<proteinExistence type="inferred from homology"/>
<dbReference type="InterPro" id="IPR001678">
    <property type="entry name" value="MeTrfase_RsmB-F_NOP2_dom"/>
</dbReference>
<keyword evidence="1 5" id="KW-0489">Methyltransferase</keyword>
<dbReference type="Proteomes" id="UP000002601">
    <property type="component" value="Chromosome"/>
</dbReference>
<sequence>MKKTNSLPGPRGVAYECVTRSLDGGADAQAVLDNALTAAKLDGRDRGFVTEILYGYLRMRLRLQSVLNCFLSRPDGLPAPILRVLGMAAYEILHMDVPAYASVDWGVDSAKRLSRGKLGGLANAVLRKVARLAEDGADEDFFRRNSDSEIEFLSAYYSCPEWIVELWVDSYGRDKAEQYLEAQICPPAAGFVLDTKSNEAKAAAEQLLEENDYIASDGQAFAFYSGYWPQAFNGLKESVTRQSYAAREALSVLGPSEWPTPVWDGCSGRGGKSRFLHSKNISPIIASDPHARRLAALKREVPSVASFRASAINPPLAKESIGTALLDVPCSGLGVLSRRPDTKFKRTPEDVDSLVHLQSRILDNTWETIRKGGRLAYITCTLNPAENEGQIGAFLKRHKDAVPLKEWTTPPDSELHEFFYSALIEKK</sequence>
<dbReference type="InterPro" id="IPR049560">
    <property type="entry name" value="MeTrfase_RsmB-F_NOP2_cat"/>
</dbReference>
<keyword evidence="2 5" id="KW-0808">Transferase</keyword>
<evidence type="ECO:0000256" key="5">
    <source>
        <dbReference type="PROSITE-ProRule" id="PRU01023"/>
    </source>
</evidence>